<accession>A0AAW8WP55</accession>
<dbReference type="EMBL" id="JAVTXN010000015">
    <property type="protein sequence ID" value="MDT9609349.1"/>
    <property type="molecule type" value="Genomic_DNA"/>
</dbReference>
<dbReference type="InterPro" id="IPR008044">
    <property type="entry name" value="Phage_lysin"/>
</dbReference>
<dbReference type="Pfam" id="PF18013">
    <property type="entry name" value="Phage_lysozyme2"/>
    <property type="match status" value="1"/>
</dbReference>
<evidence type="ECO:0000256" key="1">
    <source>
        <dbReference type="SAM" id="Phobius"/>
    </source>
</evidence>
<protein>
    <submittedName>
        <fullName evidence="4">Phage tail tip lysozyme</fullName>
    </submittedName>
</protein>
<dbReference type="Gene3D" id="1.10.530.10">
    <property type="match status" value="1"/>
</dbReference>
<evidence type="ECO:0000259" key="3">
    <source>
        <dbReference type="Pfam" id="PF18013"/>
    </source>
</evidence>
<dbReference type="InterPro" id="IPR038765">
    <property type="entry name" value="Papain-like_cys_pep_sf"/>
</dbReference>
<feature type="domain" description="Bacteriophage lysin" evidence="2">
    <location>
        <begin position="266"/>
        <end position="362"/>
    </location>
</feature>
<organism evidence="4 5">
    <name type="scientific">Lactobacillus crispatus</name>
    <dbReference type="NCBI Taxonomy" id="47770"/>
    <lineage>
        <taxon>Bacteria</taxon>
        <taxon>Bacillati</taxon>
        <taxon>Bacillota</taxon>
        <taxon>Bacilli</taxon>
        <taxon>Lactobacillales</taxon>
        <taxon>Lactobacillaceae</taxon>
        <taxon>Lactobacillus</taxon>
    </lineage>
</organism>
<dbReference type="SUPFAM" id="SSF54001">
    <property type="entry name" value="Cysteine proteinases"/>
    <property type="match status" value="1"/>
</dbReference>
<dbReference type="InterPro" id="IPR041219">
    <property type="entry name" value="Phage_lysozyme2"/>
</dbReference>
<keyword evidence="1" id="KW-1133">Transmembrane helix</keyword>
<comment type="caution">
    <text evidence="4">The sequence shown here is derived from an EMBL/GenBank/DDBJ whole genome shotgun (WGS) entry which is preliminary data.</text>
</comment>
<reference evidence="4" key="1">
    <citation type="submission" date="2023-08" db="EMBL/GenBank/DDBJ databases">
        <title>Lactobacillus from the Female Urinary Tract.</title>
        <authorList>
            <person name="Stegman N."/>
            <person name="Jackson B."/>
            <person name="Steiling M."/>
            <person name="Sedano C."/>
            <person name="Wolfe A."/>
            <person name="Putonti C."/>
        </authorList>
    </citation>
    <scope>NUCLEOTIDE SEQUENCE</scope>
    <source>
        <strain evidence="4">UMB5661</strain>
    </source>
</reference>
<evidence type="ECO:0000313" key="4">
    <source>
        <dbReference type="EMBL" id="MDT9609349.1"/>
    </source>
</evidence>
<dbReference type="Proteomes" id="UP001253287">
    <property type="component" value="Unassembled WGS sequence"/>
</dbReference>
<proteinExistence type="predicted"/>
<dbReference type="AlphaFoldDB" id="A0AAW8WP55"/>
<feature type="domain" description="Phage tail lysozyme" evidence="3">
    <location>
        <begin position="75"/>
        <end position="213"/>
    </location>
</feature>
<sequence length="409" mass="43137">MVGKIFAFIKKHAAIFIGIGIIIFAAFFASLNGVGLWDLEQQQNNDNCQDYSGDAGKEIKGAGGAWTTKGTRAYKTAKAIFQYWVGQGLSGAQAAGIVGNVAGAEDTSLNPDQGEIGGGGGKGFYQFTPTAGDEGVNQRYAKGFGKWTVKGQGDFVRTDRRYKGVYQKYLRASKGQSPAECAYLWETIYENPANIGATKSQRESAAQKAYRMFGGSKYKGKNSLLGGAAKGASDAESAGDDDCDDGGDGGAVHGDIAKTALRYIGWFHYEQAHGVANIGSLKHPNKNGVTDCSGFVWFALAKAGYKVPANMGWYTKTMEQDAKGAHHWLHAIPKSKARRGDVIIVNKGSGSGDEGHTAILLEKYHGNGTRIVEEGGTGGSGGVNKSTIGPAFGSLLNGGSVTFARAIKK</sequence>
<dbReference type="RefSeq" id="WP_269260531.1">
    <property type="nucleotide sequence ID" value="NZ_JAKHMI010000044.1"/>
</dbReference>
<keyword evidence="1" id="KW-0812">Transmembrane</keyword>
<gene>
    <name evidence="4" type="ORF">RON39_04295</name>
</gene>
<dbReference type="Gene3D" id="3.90.1720.10">
    <property type="entry name" value="endopeptidase domain like (from Nostoc punctiforme)"/>
    <property type="match status" value="1"/>
</dbReference>
<dbReference type="Pfam" id="PF05382">
    <property type="entry name" value="Amidase_5"/>
    <property type="match status" value="1"/>
</dbReference>
<keyword evidence="1" id="KW-0472">Membrane</keyword>
<evidence type="ECO:0000313" key="5">
    <source>
        <dbReference type="Proteomes" id="UP001253287"/>
    </source>
</evidence>
<evidence type="ECO:0000259" key="2">
    <source>
        <dbReference type="Pfam" id="PF05382"/>
    </source>
</evidence>
<name>A0AAW8WP55_9LACO</name>
<feature type="transmembrane region" description="Helical" evidence="1">
    <location>
        <begin position="12"/>
        <end position="37"/>
    </location>
</feature>